<accession>Q5N7F4</accession>
<gene>
    <name evidence="2" type="primary">P0581F09.7</name>
</gene>
<name>Q5N7F4_ORYSJ</name>
<protein>
    <submittedName>
        <fullName evidence="2">Uncharacterized protein P0581F09.7</fullName>
    </submittedName>
</protein>
<evidence type="ECO:0000256" key="1">
    <source>
        <dbReference type="SAM" id="MobiDB-lite"/>
    </source>
</evidence>
<evidence type="ECO:0000313" key="2">
    <source>
        <dbReference type="EMBL" id="BAD82604.1"/>
    </source>
</evidence>
<feature type="region of interest" description="Disordered" evidence="1">
    <location>
        <begin position="1"/>
        <end position="47"/>
    </location>
</feature>
<feature type="region of interest" description="Disordered" evidence="1">
    <location>
        <begin position="77"/>
        <end position="116"/>
    </location>
</feature>
<dbReference type="Proteomes" id="UP000817658">
    <property type="component" value="Chromosome 1"/>
</dbReference>
<proteinExistence type="predicted"/>
<sequence length="116" mass="12412">MEGGGIATGRARTRRRSRPDELLLPTGEHFNSSSSSTLSAPPREKRGTIAAAMQIRQLSGRIHTTVAEEEEIGRLAATRRYSRASRRAPLPPRRDGEEGEGGGGGGGELVVHVLVE</sequence>
<dbReference type="EMBL" id="AP003631">
    <property type="protein sequence ID" value="BAD82604.1"/>
    <property type="molecule type" value="Genomic_DNA"/>
</dbReference>
<dbReference type="AlphaFoldDB" id="Q5N7F4"/>
<organism evidence="2">
    <name type="scientific">Oryza sativa subsp. japonica</name>
    <name type="common">Rice</name>
    <dbReference type="NCBI Taxonomy" id="39947"/>
    <lineage>
        <taxon>Eukaryota</taxon>
        <taxon>Viridiplantae</taxon>
        <taxon>Streptophyta</taxon>
        <taxon>Embryophyta</taxon>
        <taxon>Tracheophyta</taxon>
        <taxon>Spermatophyta</taxon>
        <taxon>Magnoliopsida</taxon>
        <taxon>Liliopsida</taxon>
        <taxon>Poales</taxon>
        <taxon>Poaceae</taxon>
        <taxon>BOP clade</taxon>
        <taxon>Oryzoideae</taxon>
        <taxon>Oryzeae</taxon>
        <taxon>Oryzinae</taxon>
        <taxon>Oryza</taxon>
        <taxon>Oryza sativa</taxon>
    </lineage>
</organism>
<reference evidence="2" key="1">
    <citation type="journal article" date="2002" name="Nature">
        <title>The genome sequence and structure of rice chromosome 1.</title>
        <authorList>
            <person name="Sasaki T."/>
            <person name="Matsumoto T."/>
            <person name="Yamamoto K."/>
            <person name="Sakata K."/>
            <person name="Baba T."/>
            <person name="Katayose Y."/>
            <person name="Wu J."/>
            <person name="Niimura Y."/>
            <person name="Cheng Z."/>
            <person name="Nagamura Y."/>
            <person name="Antonio B.A."/>
            <person name="Kanamori H."/>
            <person name="Hosokawa S."/>
            <person name="Masukawa M."/>
            <person name="Arikawa K."/>
            <person name="Chiden Y."/>
            <person name="Hayashi M."/>
            <person name="Okamoto M."/>
            <person name="Ando T."/>
            <person name="Aoki H."/>
            <person name="Arita K."/>
            <person name="Hamada M."/>
            <person name="Harada C."/>
            <person name="Hijishita S."/>
            <person name="Honda M."/>
            <person name="Ichikawa Y."/>
            <person name="Idonuma A."/>
            <person name="Iijima M."/>
            <person name="Ikeda M."/>
            <person name="Ikeno M."/>
            <person name="Itoh S."/>
            <person name="Itoh T."/>
            <person name="Itoh Y."/>
            <person name="Itoh Y."/>
            <person name="Iwabuchi A."/>
            <person name="Kamiya K."/>
            <person name="Karasawa W."/>
            <person name="Katagiri S."/>
            <person name="Kikuta A."/>
            <person name="Kobayashi N."/>
            <person name="Kono I."/>
            <person name="Machita K."/>
            <person name="Maehara T."/>
            <person name="Mizuno H."/>
            <person name="Mizubayashi T."/>
            <person name="Mukai Y."/>
            <person name="Nagasaki H."/>
            <person name="Nakashima M."/>
            <person name="Nakama Y."/>
            <person name="Nakamichi Y."/>
            <person name="Nakamura M."/>
            <person name="Namiki N."/>
            <person name="Negishi M."/>
            <person name="Ohta I."/>
            <person name="Ono N."/>
            <person name="Saji S."/>
            <person name="Sakai K."/>
            <person name="Shibata M."/>
            <person name="Shimokawa T."/>
            <person name="Shomura A."/>
            <person name="Song J."/>
            <person name="Takazaki Y."/>
            <person name="Terasawa K."/>
            <person name="Tsuji K."/>
            <person name="Waki K."/>
            <person name="Yamagata H."/>
            <person name="Yamane H."/>
            <person name="Yoshiki S."/>
            <person name="Yoshihara R."/>
            <person name="Yukawa K."/>
            <person name="Zhong H."/>
            <person name="Iwama H."/>
            <person name="Endo T."/>
            <person name="Ito H."/>
            <person name="Hahn J.H."/>
            <person name="Kim H.I."/>
            <person name="Eun M.Y."/>
            <person name="Yano M."/>
            <person name="Jiang J."/>
            <person name="Gojobori T."/>
        </authorList>
    </citation>
    <scope>NUCLEOTIDE SEQUENCE [LARGE SCALE GENOMIC DNA]</scope>
</reference>